<evidence type="ECO:0000259" key="3">
    <source>
        <dbReference type="PROSITE" id="PS50123"/>
    </source>
</evidence>
<dbReference type="InterPro" id="IPR050903">
    <property type="entry name" value="Bact_Chemotaxis_MeTrfase"/>
</dbReference>
<accession>A0AA95KM40</accession>
<evidence type="ECO:0000259" key="2">
    <source>
        <dbReference type="PROSITE" id="PS50122"/>
    </source>
</evidence>
<dbReference type="InterPro" id="IPR035909">
    <property type="entry name" value="CheB_C"/>
</dbReference>
<dbReference type="SUPFAM" id="SSF52738">
    <property type="entry name" value="Methylesterase CheB, C-terminal domain"/>
    <property type="match status" value="1"/>
</dbReference>
<dbReference type="InterPro" id="IPR022641">
    <property type="entry name" value="CheR_N"/>
</dbReference>
<dbReference type="InterPro" id="IPR000673">
    <property type="entry name" value="Sig_transdc_resp-reg_Me-estase"/>
</dbReference>
<comment type="caution">
    <text evidence="1">Lacks conserved residue(s) required for the propagation of feature annotation.</text>
</comment>
<reference evidence="4" key="1">
    <citation type="journal article" date="2023" name="Int. J. Mol. Sci.">
        <title>Metagenomics Revealed a New Genus 'Candidatus Thiocaldithrix dubininis' gen. nov., sp. nov. and a New Species 'Candidatus Thiothrix putei' sp. nov. in the Family Thiotrichaceae, Some Members of Which Have Traits of Both Na+- and H+-Motive Energetics.</title>
        <authorList>
            <person name="Ravin N.V."/>
            <person name="Muntyan M.S."/>
            <person name="Smolyakov D.D."/>
            <person name="Rudenko T.S."/>
            <person name="Beletsky A.V."/>
            <person name="Mardanov A.V."/>
            <person name="Grabovich M.Y."/>
        </authorList>
    </citation>
    <scope>NUCLEOTIDE SEQUENCE</scope>
    <source>
        <strain evidence="4">GKL-02</strain>
    </source>
</reference>
<dbReference type="PROSITE" id="PS50123">
    <property type="entry name" value="CHER"/>
    <property type="match status" value="1"/>
</dbReference>
<protein>
    <submittedName>
        <fullName evidence="4">Chemotaxis protein CheB</fullName>
    </submittedName>
</protein>
<reference evidence="4" key="2">
    <citation type="submission" date="2023-04" db="EMBL/GenBank/DDBJ databases">
        <authorList>
            <person name="Beletskiy A.V."/>
            <person name="Mardanov A.V."/>
            <person name="Ravin N.V."/>
        </authorList>
    </citation>
    <scope>NUCLEOTIDE SEQUENCE</scope>
    <source>
        <strain evidence="4">GKL-02</strain>
    </source>
</reference>
<dbReference type="GO" id="GO:0008757">
    <property type="term" value="F:S-adenosylmethionine-dependent methyltransferase activity"/>
    <property type="evidence" value="ECO:0007669"/>
    <property type="project" value="InterPro"/>
</dbReference>
<dbReference type="Pfam" id="PF03705">
    <property type="entry name" value="CheR_N"/>
    <property type="match status" value="1"/>
</dbReference>
<sequence>MPILARETKLPIAELQHNQPIQTGMFYIVPPAMDAFYASGRFHLEKATGIGPKPSVDRLFASLAENHGRHSLGIILSGTGTDGTHGIRAIKAEGGITIAQLESTARFDSMPHSAIGTGHVDLALPPEDIAQQIHDMLAQPDISFLFASKPEPSEDEIQEILRMLLDQTGTDFRDYKRNTLLRRIERRMTVHKCKQLSEYAAYLKQKPEELYELHNDILISVTSFFRDTDAYQALRRVIEDVVPEGGHEIRVWVSGLCHG</sequence>
<dbReference type="InterPro" id="IPR000780">
    <property type="entry name" value="CheR_MeTrfase"/>
</dbReference>
<gene>
    <name evidence="4" type="ORF">QJT81_11440</name>
</gene>
<feature type="domain" description="CheB-type methylesterase" evidence="2">
    <location>
        <begin position="1"/>
        <end position="133"/>
    </location>
</feature>
<dbReference type="GO" id="GO:0000156">
    <property type="term" value="F:phosphorelay response regulator activity"/>
    <property type="evidence" value="ECO:0007669"/>
    <property type="project" value="InterPro"/>
</dbReference>
<proteinExistence type="predicted"/>
<dbReference type="GO" id="GO:0005737">
    <property type="term" value="C:cytoplasm"/>
    <property type="evidence" value="ECO:0007669"/>
    <property type="project" value="InterPro"/>
</dbReference>
<dbReference type="AlphaFoldDB" id="A0AA95KM40"/>
<dbReference type="Gene3D" id="3.40.50.180">
    <property type="entry name" value="Methylesterase CheB, C-terminal domain"/>
    <property type="match status" value="1"/>
</dbReference>
<evidence type="ECO:0000313" key="4">
    <source>
        <dbReference type="EMBL" id="WGZ92492.1"/>
    </source>
</evidence>
<dbReference type="Pfam" id="PF01339">
    <property type="entry name" value="CheB_methylest"/>
    <property type="match status" value="1"/>
</dbReference>
<dbReference type="Proteomes" id="UP001301326">
    <property type="component" value="Chromosome"/>
</dbReference>
<feature type="domain" description="CheR-type methyltransferase" evidence="3">
    <location>
        <begin position="145"/>
        <end position="259"/>
    </location>
</feature>
<dbReference type="InterPro" id="IPR036804">
    <property type="entry name" value="CheR_N_sf"/>
</dbReference>
<evidence type="ECO:0000256" key="1">
    <source>
        <dbReference type="PROSITE-ProRule" id="PRU00050"/>
    </source>
</evidence>
<dbReference type="PANTHER" id="PTHR24422">
    <property type="entry name" value="CHEMOTAXIS PROTEIN METHYLTRANSFERASE"/>
    <property type="match status" value="1"/>
</dbReference>
<dbReference type="KEGG" id="tput:QJT81_11440"/>
<name>A0AA95KM40_9GAMM</name>
<dbReference type="Gene3D" id="1.10.155.10">
    <property type="entry name" value="Chemotaxis receptor methyltransferase CheR, N-terminal domain"/>
    <property type="match status" value="1"/>
</dbReference>
<dbReference type="GO" id="GO:0008984">
    <property type="term" value="F:protein-glutamate methylesterase activity"/>
    <property type="evidence" value="ECO:0007669"/>
    <property type="project" value="InterPro"/>
</dbReference>
<dbReference type="PROSITE" id="PS50122">
    <property type="entry name" value="CHEB"/>
    <property type="match status" value="1"/>
</dbReference>
<dbReference type="CDD" id="cd16434">
    <property type="entry name" value="CheB-CheR_fusion"/>
    <property type="match status" value="1"/>
</dbReference>
<dbReference type="EMBL" id="CP124756">
    <property type="protein sequence ID" value="WGZ92492.1"/>
    <property type="molecule type" value="Genomic_DNA"/>
</dbReference>
<dbReference type="GO" id="GO:0006935">
    <property type="term" value="P:chemotaxis"/>
    <property type="evidence" value="ECO:0007669"/>
    <property type="project" value="InterPro"/>
</dbReference>
<organism evidence="4">
    <name type="scientific">Candidatus Thiothrix putei</name>
    <dbReference type="NCBI Taxonomy" id="3080811"/>
    <lineage>
        <taxon>Bacteria</taxon>
        <taxon>Pseudomonadati</taxon>
        <taxon>Pseudomonadota</taxon>
        <taxon>Gammaproteobacteria</taxon>
        <taxon>Thiotrichales</taxon>
        <taxon>Thiotrichaceae</taxon>
        <taxon>Thiothrix</taxon>
    </lineage>
</organism>
<dbReference type="SUPFAM" id="SSF47757">
    <property type="entry name" value="Chemotaxis receptor methyltransferase CheR, N-terminal domain"/>
    <property type="match status" value="1"/>
</dbReference>